<dbReference type="Proteomes" id="UP001240150">
    <property type="component" value="Chromosome"/>
</dbReference>
<feature type="transmembrane region" description="Helical" evidence="1">
    <location>
        <begin position="115"/>
        <end position="133"/>
    </location>
</feature>
<feature type="transmembrane region" description="Helical" evidence="1">
    <location>
        <begin position="72"/>
        <end position="95"/>
    </location>
</feature>
<keyword evidence="1" id="KW-0812">Transmembrane</keyword>
<dbReference type="RefSeq" id="WP_284917896.1">
    <property type="nucleotide sequence ID" value="NZ_CP126980.1"/>
</dbReference>
<evidence type="ECO:0000313" key="3">
    <source>
        <dbReference type="Proteomes" id="UP001240150"/>
    </source>
</evidence>
<keyword evidence="1" id="KW-1133">Transmembrane helix</keyword>
<feature type="transmembrane region" description="Helical" evidence="1">
    <location>
        <begin position="229"/>
        <end position="247"/>
    </location>
</feature>
<evidence type="ECO:0000256" key="1">
    <source>
        <dbReference type="SAM" id="Phobius"/>
    </source>
</evidence>
<feature type="transmembrane region" description="Helical" evidence="1">
    <location>
        <begin position="140"/>
        <end position="165"/>
    </location>
</feature>
<accession>A0ABY8WHS6</accession>
<evidence type="ECO:0000313" key="2">
    <source>
        <dbReference type="EMBL" id="WIM96618.1"/>
    </source>
</evidence>
<sequence>MSGPPAMTYDRLLRLYPADFRRERGAEMLGTLLEMAEEDGRTRPAPRETVALVVTALRMRARRETYATPRQSWLTAIRIGALMLVVQGLAVPLASLLDDALHRVPAFWELHGPPVNTLVPLALGGIALVLAAVRRHLLAAVVLLPAGFAGFWSFFAASALLAALVRRRPQPASGLLRYAPLLPLLVAFLDEGLGQLFPQISGIIGFGLLMALPVAGLLWLAVDERVAMALGLLYAASLLIGLGQVLIGGVYSWAWAVLDLGIVALPPALLLGLATETARRQARL</sequence>
<dbReference type="EMBL" id="CP126980">
    <property type="protein sequence ID" value="WIM96618.1"/>
    <property type="molecule type" value="Genomic_DNA"/>
</dbReference>
<feature type="transmembrane region" description="Helical" evidence="1">
    <location>
        <begin position="200"/>
        <end position="222"/>
    </location>
</feature>
<keyword evidence="3" id="KW-1185">Reference proteome</keyword>
<reference evidence="2 3" key="1">
    <citation type="submission" date="2023-06" db="EMBL/GenBank/DDBJ databases">
        <authorList>
            <person name="Yushchuk O."/>
            <person name="Binda E."/>
            <person name="Ruckert-Reed C."/>
            <person name="Fedorenko V."/>
            <person name="Kalinowski J."/>
            <person name="Marinelli F."/>
        </authorList>
    </citation>
    <scope>NUCLEOTIDE SEQUENCE [LARGE SCALE GENOMIC DNA]</scope>
    <source>
        <strain evidence="2 3">NRRL 3884</strain>
    </source>
</reference>
<organism evidence="2 3">
    <name type="scientific">Actinoplanes oblitus</name>
    <dbReference type="NCBI Taxonomy" id="3040509"/>
    <lineage>
        <taxon>Bacteria</taxon>
        <taxon>Bacillati</taxon>
        <taxon>Actinomycetota</taxon>
        <taxon>Actinomycetes</taxon>
        <taxon>Micromonosporales</taxon>
        <taxon>Micromonosporaceae</taxon>
        <taxon>Actinoplanes</taxon>
    </lineage>
</organism>
<feature type="transmembrane region" description="Helical" evidence="1">
    <location>
        <begin position="253"/>
        <end position="274"/>
    </location>
</feature>
<gene>
    <name evidence="2" type="ORF">ACTOB_000062</name>
</gene>
<name>A0ABY8WHS6_9ACTN</name>
<keyword evidence="1" id="KW-0472">Membrane</keyword>
<protein>
    <submittedName>
        <fullName evidence="2">Uncharacterized protein</fullName>
    </submittedName>
</protein>
<proteinExistence type="predicted"/>